<reference evidence="7" key="1">
    <citation type="journal article" date="2021" name="bioRxiv">
        <title>Whole Genome Assembly and Annotation of Northern Wild Rice, Zizania palustris L., Supports a Whole Genome Duplication in the Zizania Genus.</title>
        <authorList>
            <person name="Haas M."/>
            <person name="Kono T."/>
            <person name="Macchietto M."/>
            <person name="Millas R."/>
            <person name="McGilp L."/>
            <person name="Shao M."/>
            <person name="Duquette J."/>
            <person name="Hirsch C.N."/>
            <person name="Kimball J."/>
        </authorList>
    </citation>
    <scope>NUCLEOTIDE SEQUENCE</scope>
    <source>
        <tissue evidence="7">Fresh leaf tissue</tissue>
    </source>
</reference>
<dbReference type="AlphaFoldDB" id="A0A8J5SDT8"/>
<proteinExistence type="predicted"/>
<dbReference type="InterPro" id="IPR011598">
    <property type="entry name" value="bHLH_dom"/>
</dbReference>
<dbReference type="Proteomes" id="UP000729402">
    <property type="component" value="Unassembled WGS sequence"/>
</dbReference>
<keyword evidence="3" id="KW-0804">Transcription</keyword>
<keyword evidence="4" id="KW-0539">Nucleus</keyword>
<sequence length="120" mass="12709">MKLLQSLVPGCNKITGKALMLDEIINYVQSLQRQVEMSNVSKASYLCGDPTTAAATATFSYAGEATGDMFDTYNCWDVDLQMVGATGGGINQDGPTTMASPSSSPPPRHALLPSHGFYGK</sequence>
<dbReference type="GO" id="GO:0005634">
    <property type="term" value="C:nucleus"/>
    <property type="evidence" value="ECO:0007669"/>
    <property type="project" value="UniProtKB-SubCell"/>
</dbReference>
<keyword evidence="2" id="KW-0805">Transcription regulation</keyword>
<dbReference type="PROSITE" id="PS50888">
    <property type="entry name" value="BHLH"/>
    <property type="match status" value="1"/>
</dbReference>
<evidence type="ECO:0000313" key="8">
    <source>
        <dbReference type="Proteomes" id="UP000729402"/>
    </source>
</evidence>
<dbReference type="PANTHER" id="PTHR12565">
    <property type="entry name" value="STEROL REGULATORY ELEMENT-BINDING PROTEIN"/>
    <property type="match status" value="1"/>
</dbReference>
<dbReference type="PANTHER" id="PTHR12565:SF418">
    <property type="entry name" value="BHLH-TRANSCRIPTION FACTOR"/>
    <property type="match status" value="1"/>
</dbReference>
<dbReference type="GO" id="GO:0003700">
    <property type="term" value="F:DNA-binding transcription factor activity"/>
    <property type="evidence" value="ECO:0007669"/>
    <property type="project" value="TreeGrafter"/>
</dbReference>
<dbReference type="GO" id="GO:0046983">
    <property type="term" value="F:protein dimerization activity"/>
    <property type="evidence" value="ECO:0007669"/>
    <property type="project" value="InterPro"/>
</dbReference>
<evidence type="ECO:0000256" key="5">
    <source>
        <dbReference type="SAM" id="MobiDB-lite"/>
    </source>
</evidence>
<gene>
    <name evidence="7" type="ORF">GUJ93_ZPchr0004g38812</name>
</gene>
<evidence type="ECO:0000256" key="4">
    <source>
        <dbReference type="ARBA" id="ARBA00023242"/>
    </source>
</evidence>
<organism evidence="7 8">
    <name type="scientific">Zizania palustris</name>
    <name type="common">Northern wild rice</name>
    <dbReference type="NCBI Taxonomy" id="103762"/>
    <lineage>
        <taxon>Eukaryota</taxon>
        <taxon>Viridiplantae</taxon>
        <taxon>Streptophyta</taxon>
        <taxon>Embryophyta</taxon>
        <taxon>Tracheophyta</taxon>
        <taxon>Spermatophyta</taxon>
        <taxon>Magnoliopsida</taxon>
        <taxon>Liliopsida</taxon>
        <taxon>Poales</taxon>
        <taxon>Poaceae</taxon>
        <taxon>BOP clade</taxon>
        <taxon>Oryzoideae</taxon>
        <taxon>Oryzeae</taxon>
        <taxon>Zizaniinae</taxon>
        <taxon>Zizania</taxon>
    </lineage>
</organism>
<evidence type="ECO:0000256" key="2">
    <source>
        <dbReference type="ARBA" id="ARBA00023015"/>
    </source>
</evidence>
<evidence type="ECO:0000313" key="7">
    <source>
        <dbReference type="EMBL" id="KAG8064244.1"/>
    </source>
</evidence>
<evidence type="ECO:0000256" key="1">
    <source>
        <dbReference type="ARBA" id="ARBA00004123"/>
    </source>
</evidence>
<evidence type="ECO:0000259" key="6">
    <source>
        <dbReference type="PROSITE" id="PS50888"/>
    </source>
</evidence>
<protein>
    <recommendedName>
        <fullName evidence="6">BHLH domain-containing protein</fullName>
    </recommendedName>
</protein>
<feature type="domain" description="BHLH" evidence="6">
    <location>
        <begin position="1"/>
        <end position="31"/>
    </location>
</feature>
<comment type="caution">
    <text evidence="7">The sequence shown here is derived from an EMBL/GenBank/DDBJ whole genome shotgun (WGS) entry which is preliminary data.</text>
</comment>
<dbReference type="EMBL" id="JAAALK010000285">
    <property type="protein sequence ID" value="KAG8064244.1"/>
    <property type="molecule type" value="Genomic_DNA"/>
</dbReference>
<dbReference type="OrthoDB" id="695008at2759"/>
<evidence type="ECO:0000256" key="3">
    <source>
        <dbReference type="ARBA" id="ARBA00023163"/>
    </source>
</evidence>
<name>A0A8J5SDT8_ZIZPA</name>
<reference evidence="7" key="2">
    <citation type="submission" date="2021-02" db="EMBL/GenBank/DDBJ databases">
        <authorList>
            <person name="Kimball J.A."/>
            <person name="Haas M.W."/>
            <person name="Macchietto M."/>
            <person name="Kono T."/>
            <person name="Duquette J."/>
            <person name="Shao M."/>
        </authorList>
    </citation>
    <scope>NUCLEOTIDE SEQUENCE</scope>
    <source>
        <tissue evidence="7">Fresh leaf tissue</tissue>
    </source>
</reference>
<keyword evidence="8" id="KW-1185">Reference proteome</keyword>
<dbReference type="InterPro" id="IPR024097">
    <property type="entry name" value="bHLH_ZIP_TF"/>
</dbReference>
<feature type="region of interest" description="Disordered" evidence="5">
    <location>
        <begin position="86"/>
        <end position="120"/>
    </location>
</feature>
<comment type="subcellular location">
    <subcellularLocation>
        <location evidence="1">Nucleus</location>
    </subcellularLocation>
</comment>
<accession>A0A8J5SDT8</accession>